<dbReference type="InterPro" id="IPR000566">
    <property type="entry name" value="Lipocln_cytosolic_FA-bd_dom"/>
</dbReference>
<evidence type="ECO:0000259" key="1">
    <source>
        <dbReference type="Pfam" id="PF00061"/>
    </source>
</evidence>
<evidence type="ECO:0000313" key="3">
    <source>
        <dbReference type="Proteomes" id="UP000677054"/>
    </source>
</evidence>
<dbReference type="InterPro" id="IPR012674">
    <property type="entry name" value="Calycin"/>
</dbReference>
<gene>
    <name evidence="2" type="ORF">DSTB1V02_LOCUS14852</name>
</gene>
<keyword evidence="3" id="KW-1185">Reference proteome</keyword>
<evidence type="ECO:0000313" key="2">
    <source>
        <dbReference type="EMBL" id="CAD7255107.1"/>
    </source>
</evidence>
<accession>A0A7R9FU73</accession>
<dbReference type="Gene3D" id="2.40.128.20">
    <property type="match status" value="1"/>
</dbReference>
<name>A0A7R9FU73_9CRUS</name>
<feature type="non-terminal residue" evidence="2">
    <location>
        <position position="99"/>
    </location>
</feature>
<dbReference type="Pfam" id="PF00061">
    <property type="entry name" value="Lipocalin"/>
    <property type="match status" value="1"/>
</dbReference>
<protein>
    <recommendedName>
        <fullName evidence="1">Lipocalin/cytosolic fatty-acid binding domain-containing protein</fullName>
    </recommendedName>
</protein>
<organism evidence="2">
    <name type="scientific">Darwinula stevensoni</name>
    <dbReference type="NCBI Taxonomy" id="69355"/>
    <lineage>
        <taxon>Eukaryota</taxon>
        <taxon>Metazoa</taxon>
        <taxon>Ecdysozoa</taxon>
        <taxon>Arthropoda</taxon>
        <taxon>Crustacea</taxon>
        <taxon>Oligostraca</taxon>
        <taxon>Ostracoda</taxon>
        <taxon>Podocopa</taxon>
        <taxon>Podocopida</taxon>
        <taxon>Darwinulocopina</taxon>
        <taxon>Darwinuloidea</taxon>
        <taxon>Darwinulidae</taxon>
        <taxon>Darwinula</taxon>
    </lineage>
</organism>
<dbReference type="SUPFAM" id="SSF50814">
    <property type="entry name" value="Lipocalins"/>
    <property type="match status" value="1"/>
</dbReference>
<dbReference type="Proteomes" id="UP000677054">
    <property type="component" value="Unassembled WGS sequence"/>
</dbReference>
<dbReference type="EMBL" id="CAJPEV010017536">
    <property type="protein sequence ID" value="CAG0907525.1"/>
    <property type="molecule type" value="Genomic_DNA"/>
</dbReference>
<proteinExistence type="predicted"/>
<dbReference type="EMBL" id="LR917054">
    <property type="protein sequence ID" value="CAD7255107.1"/>
    <property type="molecule type" value="Genomic_DNA"/>
</dbReference>
<dbReference type="AlphaFoldDB" id="A0A7R9FU73"/>
<dbReference type="OrthoDB" id="565904at2759"/>
<feature type="domain" description="Lipocalin/cytosolic fatty-acid binding" evidence="1">
    <location>
        <begin position="4"/>
        <end position="67"/>
    </location>
</feature>
<sequence>ILGEYQVVAADYDNYAVTWGCREMLNGMLHFQVMYLLGRRPQLEDHYINEAKRKARDMGLRTDGLFRSNYGCKENPGSPAEVNGEMRQMNNGFHLSLRR</sequence>
<reference evidence="2" key="1">
    <citation type="submission" date="2020-11" db="EMBL/GenBank/DDBJ databases">
        <authorList>
            <person name="Tran Van P."/>
        </authorList>
    </citation>
    <scope>NUCLEOTIDE SEQUENCE</scope>
</reference>